<dbReference type="PANTHER" id="PTHR22166">
    <property type="entry name" value="ENDOPLASMIC RETICULUM JUNCTION FORMATION PROTEIN LUNAPARK"/>
    <property type="match status" value="1"/>
</dbReference>
<keyword evidence="1" id="KW-0256">Endoplasmic reticulum</keyword>
<organism evidence="4 5">
    <name type="scientific">Hamiltosporidium magnivora</name>
    <dbReference type="NCBI Taxonomy" id="148818"/>
    <lineage>
        <taxon>Eukaryota</taxon>
        <taxon>Fungi</taxon>
        <taxon>Fungi incertae sedis</taxon>
        <taxon>Microsporidia</taxon>
        <taxon>Dubosqiidae</taxon>
        <taxon>Hamiltosporidium</taxon>
    </lineage>
</organism>
<comment type="subcellular location">
    <subcellularLocation>
        <location evidence="1">Endoplasmic reticulum membrane</location>
        <topology evidence="1">Multi-pass membrane protein</topology>
    </subcellularLocation>
</comment>
<sequence length="242" mass="28983">MGNILSRKTSIRKILFTMEEKIKNTETYLKGLKQKKETSRKNFYYLTIYIGIPFIAYIYISNKNLFLNLFIFLLSFFVLRFILFQFFDRKINYNEKLLGTLKETQKKRIEELKKESLYLETKELVEKYDVKEKEKRNTSQQNLQNITPVKNICKTKRGIVDKFADFIIGEDPSSMYALICEKCFSHNGLSHPLEYNLMKFRCFNCEHLNDKTVVLKNEPRKEEENKGKNKEKDKEKDKENKE</sequence>
<evidence type="ECO:0000313" key="4">
    <source>
        <dbReference type="EMBL" id="TBU08517.1"/>
    </source>
</evidence>
<reference evidence="4 5" key="1">
    <citation type="submission" date="2017-12" db="EMBL/GenBank/DDBJ databases">
        <authorList>
            <person name="Pombert J.-F."/>
            <person name="Haag K.L."/>
            <person name="Ebert D."/>
        </authorList>
    </citation>
    <scope>NUCLEOTIDE SEQUENCE [LARGE SCALE GENOMIC DNA]</scope>
    <source>
        <strain evidence="4">IL-BN-2</strain>
    </source>
</reference>
<feature type="transmembrane region" description="Helical" evidence="1">
    <location>
        <begin position="43"/>
        <end position="60"/>
    </location>
</feature>
<dbReference type="EMBL" id="PIXR01000172">
    <property type="protein sequence ID" value="TBU08517.1"/>
    <property type="molecule type" value="Genomic_DNA"/>
</dbReference>
<dbReference type="GO" id="GO:1903373">
    <property type="term" value="P:positive regulation of endoplasmic reticulum tubular network organization"/>
    <property type="evidence" value="ECO:0007669"/>
    <property type="project" value="UniProtKB-UniRule"/>
</dbReference>
<keyword evidence="1" id="KW-0863">Zinc-finger</keyword>
<dbReference type="GO" id="GO:0008270">
    <property type="term" value="F:zinc ion binding"/>
    <property type="evidence" value="ECO:0007669"/>
    <property type="project" value="UniProtKB-KW"/>
</dbReference>
<dbReference type="Pfam" id="PF10058">
    <property type="entry name" value="Zn_ribbon_10"/>
    <property type="match status" value="1"/>
</dbReference>
<name>A0A4Q9LKH2_9MICR</name>
<feature type="transmembrane region" description="Helical" evidence="1">
    <location>
        <begin position="66"/>
        <end position="87"/>
    </location>
</feature>
<comment type="domain">
    <text evidence="1">The C4-type zinc finger motif is necessary both for its ER three-way tubular junction localization and formation.</text>
</comment>
<accession>A0A4Q9LKH2</accession>
<dbReference type="InterPro" id="IPR040115">
    <property type="entry name" value="Lnp"/>
</dbReference>
<comment type="caution">
    <text evidence="4">The sequence shown here is derived from an EMBL/GenBank/DDBJ whole genome shotgun (WGS) entry which is preliminary data.</text>
</comment>
<dbReference type="GO" id="GO:0071788">
    <property type="term" value="P:endoplasmic reticulum tubular network maintenance"/>
    <property type="evidence" value="ECO:0007669"/>
    <property type="project" value="UniProtKB-UniRule"/>
</dbReference>
<evidence type="ECO:0000259" key="3">
    <source>
        <dbReference type="Pfam" id="PF10058"/>
    </source>
</evidence>
<feature type="compositionally biased region" description="Basic and acidic residues" evidence="2">
    <location>
        <begin position="217"/>
        <end position="242"/>
    </location>
</feature>
<keyword evidence="1" id="KW-1133">Transmembrane helix</keyword>
<evidence type="ECO:0000256" key="1">
    <source>
        <dbReference type="RuleBase" id="RU367073"/>
    </source>
</evidence>
<proteinExistence type="inferred from homology"/>
<protein>
    <recommendedName>
        <fullName evidence="1">Endoplasmic reticulum junction formation protein lunapark</fullName>
    </recommendedName>
</protein>
<comment type="similarity">
    <text evidence="1">Belongs to the lunapark family.</text>
</comment>
<keyword evidence="1" id="KW-0862">Zinc</keyword>
<keyword evidence="1" id="KW-0479">Metal-binding</keyword>
<dbReference type="PANTHER" id="PTHR22166:SF12">
    <property type="entry name" value="ENDOPLASMIC RETICULUM JUNCTION FORMATION PROTEIN LUNAPARK"/>
    <property type="match status" value="1"/>
</dbReference>
<feature type="region of interest" description="Disordered" evidence="2">
    <location>
        <begin position="215"/>
        <end position="242"/>
    </location>
</feature>
<gene>
    <name evidence="4" type="ORF">CWI39_0172p0010</name>
</gene>
<dbReference type="VEuPathDB" id="MicrosporidiaDB:CWI39_0172p0010"/>
<dbReference type="Proteomes" id="UP000293045">
    <property type="component" value="Unassembled WGS sequence"/>
</dbReference>
<evidence type="ECO:0000313" key="5">
    <source>
        <dbReference type="Proteomes" id="UP000293045"/>
    </source>
</evidence>
<evidence type="ECO:0000256" key="2">
    <source>
        <dbReference type="SAM" id="MobiDB-lite"/>
    </source>
</evidence>
<dbReference type="GO" id="GO:0098826">
    <property type="term" value="C:endoplasmic reticulum tubular network membrane"/>
    <property type="evidence" value="ECO:0007669"/>
    <property type="project" value="UniProtKB-UniRule"/>
</dbReference>
<feature type="domain" description="Lunapark zinc ribbon" evidence="3">
    <location>
        <begin position="160"/>
        <end position="209"/>
    </location>
</feature>
<dbReference type="VEuPathDB" id="MicrosporidiaDB:CWI36_0756p0020"/>
<keyword evidence="1" id="KW-0812">Transmembrane</keyword>
<dbReference type="InterPro" id="IPR019273">
    <property type="entry name" value="Lunapark_Znf"/>
</dbReference>
<keyword evidence="1" id="KW-0472">Membrane</keyword>
<comment type="function">
    <text evidence="1">Plays a role in determining ER morphology.</text>
</comment>
<dbReference type="AlphaFoldDB" id="A0A4Q9LKH2"/>